<dbReference type="Pfam" id="PF00781">
    <property type="entry name" value="DAGK_cat"/>
    <property type="match status" value="1"/>
</dbReference>
<keyword evidence="4" id="KW-0963">Cytoplasm</keyword>
<dbReference type="Pfam" id="PF00169">
    <property type="entry name" value="PH"/>
    <property type="match status" value="1"/>
</dbReference>
<evidence type="ECO:0000256" key="1">
    <source>
        <dbReference type="ARBA" id="ARBA00002064"/>
    </source>
</evidence>
<comment type="caution">
    <text evidence="21">The sequence shown here is derived from an EMBL/GenBank/DDBJ whole genome shotgun (WGS) entry which is preliminary data.</text>
</comment>
<dbReference type="SMART" id="SM00233">
    <property type="entry name" value="PH"/>
    <property type="match status" value="1"/>
</dbReference>
<evidence type="ECO:0000256" key="16">
    <source>
        <dbReference type="SAM" id="MobiDB-lite"/>
    </source>
</evidence>
<evidence type="ECO:0000256" key="10">
    <source>
        <dbReference type="ARBA" id="ARBA00022771"/>
    </source>
</evidence>
<feature type="compositionally biased region" description="Polar residues" evidence="16">
    <location>
        <begin position="678"/>
        <end position="688"/>
    </location>
</feature>
<evidence type="ECO:0000256" key="4">
    <source>
        <dbReference type="ARBA" id="ARBA00022490"/>
    </source>
</evidence>
<dbReference type="PANTHER" id="PTHR11255">
    <property type="entry name" value="DIACYLGLYCEROL KINASE"/>
    <property type="match status" value="1"/>
</dbReference>
<organism evidence="21 22">
    <name type="scientific">Porites lobata</name>
    <dbReference type="NCBI Taxonomy" id="104759"/>
    <lineage>
        <taxon>Eukaryota</taxon>
        <taxon>Metazoa</taxon>
        <taxon>Cnidaria</taxon>
        <taxon>Anthozoa</taxon>
        <taxon>Hexacorallia</taxon>
        <taxon>Scleractinia</taxon>
        <taxon>Fungiina</taxon>
        <taxon>Poritidae</taxon>
        <taxon>Porites</taxon>
    </lineage>
</organism>
<evidence type="ECO:0000259" key="20">
    <source>
        <dbReference type="PROSITE" id="PS50146"/>
    </source>
</evidence>
<dbReference type="InterPro" id="IPR001660">
    <property type="entry name" value="SAM"/>
</dbReference>
<dbReference type="Proteomes" id="UP001159405">
    <property type="component" value="Unassembled WGS sequence"/>
</dbReference>
<evidence type="ECO:0000256" key="13">
    <source>
        <dbReference type="ARBA" id="ARBA00022840"/>
    </source>
</evidence>
<dbReference type="Pfam" id="PF00536">
    <property type="entry name" value="SAM_1"/>
    <property type="match status" value="1"/>
</dbReference>
<dbReference type="InterPro" id="IPR000756">
    <property type="entry name" value="Diacylglycerol_kin_accessory"/>
</dbReference>
<evidence type="ECO:0000313" key="22">
    <source>
        <dbReference type="Proteomes" id="UP001159405"/>
    </source>
</evidence>
<evidence type="ECO:0000256" key="12">
    <source>
        <dbReference type="ARBA" id="ARBA00022833"/>
    </source>
</evidence>
<accession>A0ABN8MXA9</accession>
<comment type="similarity">
    <text evidence="3 14">Belongs to the eukaryotic diacylglycerol kinase family.</text>
</comment>
<comment type="function">
    <text evidence="1">Phosphorylates diacylglycerol (DAG) to generate phosphatidic acid (PA).</text>
</comment>
<keyword evidence="13 14" id="KW-0067">ATP-binding</keyword>
<feature type="region of interest" description="Disordered" evidence="16">
    <location>
        <begin position="1216"/>
        <end position="1243"/>
    </location>
</feature>
<dbReference type="SMART" id="SM00045">
    <property type="entry name" value="DAGKa"/>
    <property type="match status" value="1"/>
</dbReference>
<evidence type="ECO:0000256" key="15">
    <source>
        <dbReference type="SAM" id="Coils"/>
    </source>
</evidence>
<keyword evidence="11 14" id="KW-0418">Kinase</keyword>
<dbReference type="Gene3D" id="1.10.150.50">
    <property type="entry name" value="Transcription Factor, Ets-1"/>
    <property type="match status" value="1"/>
</dbReference>
<comment type="catalytic activity">
    <reaction evidence="14">
        <text>a 1,2-diacyl-sn-glycerol + ATP = a 1,2-diacyl-sn-glycero-3-phosphate + ADP + H(+)</text>
        <dbReference type="Rhea" id="RHEA:10272"/>
        <dbReference type="ChEBI" id="CHEBI:15378"/>
        <dbReference type="ChEBI" id="CHEBI:17815"/>
        <dbReference type="ChEBI" id="CHEBI:30616"/>
        <dbReference type="ChEBI" id="CHEBI:58608"/>
        <dbReference type="ChEBI" id="CHEBI:456216"/>
        <dbReference type="EC" id="2.7.1.107"/>
    </reaction>
</comment>
<reference evidence="21 22" key="1">
    <citation type="submission" date="2022-05" db="EMBL/GenBank/DDBJ databases">
        <authorList>
            <consortium name="Genoscope - CEA"/>
            <person name="William W."/>
        </authorList>
    </citation>
    <scope>NUCLEOTIDE SEQUENCE [LARGE SCALE GENOMIC DNA]</scope>
</reference>
<feature type="region of interest" description="Disordered" evidence="16">
    <location>
        <begin position="656"/>
        <end position="688"/>
    </location>
</feature>
<feature type="domain" description="PH" evidence="17">
    <location>
        <begin position="53"/>
        <end position="147"/>
    </location>
</feature>
<dbReference type="Pfam" id="PF00130">
    <property type="entry name" value="C1_1"/>
    <property type="match status" value="2"/>
</dbReference>
<dbReference type="PROSITE" id="PS50105">
    <property type="entry name" value="SAM_DOMAIN"/>
    <property type="match status" value="1"/>
</dbReference>
<dbReference type="PROSITE" id="PS50146">
    <property type="entry name" value="DAGK"/>
    <property type="match status" value="1"/>
</dbReference>
<evidence type="ECO:0000313" key="21">
    <source>
        <dbReference type="EMBL" id="CAH3034088.1"/>
    </source>
</evidence>
<evidence type="ECO:0000256" key="8">
    <source>
        <dbReference type="ARBA" id="ARBA00022737"/>
    </source>
</evidence>
<dbReference type="InterPro" id="IPR017438">
    <property type="entry name" value="ATP-NAD_kinase_N"/>
</dbReference>
<dbReference type="InterPro" id="IPR046349">
    <property type="entry name" value="C1-like_sf"/>
</dbReference>
<keyword evidence="5" id="KW-0597">Phosphoprotein</keyword>
<dbReference type="CDD" id="cd20852">
    <property type="entry name" value="C1_DGK_typeII_rpt2"/>
    <property type="match status" value="1"/>
</dbReference>
<dbReference type="PROSITE" id="PS50003">
    <property type="entry name" value="PH_DOMAIN"/>
    <property type="match status" value="1"/>
</dbReference>
<evidence type="ECO:0000256" key="6">
    <source>
        <dbReference type="ARBA" id="ARBA00022679"/>
    </source>
</evidence>
<evidence type="ECO:0000256" key="9">
    <source>
        <dbReference type="ARBA" id="ARBA00022741"/>
    </source>
</evidence>
<dbReference type="InterPro" id="IPR002219">
    <property type="entry name" value="PKC_DAG/PE"/>
</dbReference>
<dbReference type="PANTHER" id="PTHR11255:SF109">
    <property type="entry name" value="DIACYLGLYCEROL KINASE ETA"/>
    <property type="match status" value="1"/>
</dbReference>
<dbReference type="Pfam" id="PF00609">
    <property type="entry name" value="DAGK_acc"/>
    <property type="match status" value="1"/>
</dbReference>
<keyword evidence="6 14" id="KW-0808">Transferase</keyword>
<dbReference type="Gene3D" id="2.30.29.30">
    <property type="entry name" value="Pleckstrin-homology domain (PH domain)/Phosphotyrosine-binding domain (PTB)"/>
    <property type="match status" value="1"/>
</dbReference>
<dbReference type="InterPro" id="IPR016064">
    <property type="entry name" value="NAD/diacylglycerol_kinase_sf"/>
</dbReference>
<dbReference type="Gene3D" id="3.30.60.20">
    <property type="match status" value="2"/>
</dbReference>
<dbReference type="Gene3D" id="3.40.50.10330">
    <property type="entry name" value="Probable inorganic polyphosphate/atp-NAD kinase, domain 1"/>
    <property type="match status" value="1"/>
</dbReference>
<evidence type="ECO:0000256" key="11">
    <source>
        <dbReference type="ARBA" id="ARBA00022777"/>
    </source>
</evidence>
<dbReference type="SUPFAM" id="SSF111331">
    <property type="entry name" value="NAD kinase/diacylglycerol kinase-like"/>
    <property type="match status" value="1"/>
</dbReference>
<comment type="subcellular location">
    <subcellularLocation>
        <location evidence="2">Cytoplasm</location>
    </subcellularLocation>
</comment>
<dbReference type="SMART" id="SM00109">
    <property type="entry name" value="C1"/>
    <property type="match status" value="2"/>
</dbReference>
<dbReference type="InterPro" id="IPR001206">
    <property type="entry name" value="Diacylglycerol_kinase_cat_dom"/>
</dbReference>
<dbReference type="PROSITE" id="PS50081">
    <property type="entry name" value="ZF_DAG_PE_2"/>
    <property type="match status" value="2"/>
</dbReference>
<dbReference type="InterPro" id="IPR013761">
    <property type="entry name" value="SAM/pointed_sf"/>
</dbReference>
<feature type="domain" description="Phorbol-ester/DAG-type" evidence="18">
    <location>
        <begin position="236"/>
        <end position="286"/>
    </location>
</feature>
<dbReference type="InterPro" id="IPR001849">
    <property type="entry name" value="PH_domain"/>
</dbReference>
<evidence type="ECO:0000256" key="14">
    <source>
        <dbReference type="RuleBase" id="RU361128"/>
    </source>
</evidence>
<dbReference type="SUPFAM" id="SSF50729">
    <property type="entry name" value="PH domain-like"/>
    <property type="match status" value="1"/>
</dbReference>
<feature type="coiled-coil region" evidence="15">
    <location>
        <begin position="586"/>
        <end position="613"/>
    </location>
</feature>
<evidence type="ECO:0000256" key="7">
    <source>
        <dbReference type="ARBA" id="ARBA00022723"/>
    </source>
</evidence>
<dbReference type="InterPro" id="IPR054474">
    <property type="entry name" value="DGKD_4H"/>
</dbReference>
<dbReference type="Pfam" id="PF22944">
    <property type="entry name" value="DGKD_4H"/>
    <property type="match status" value="1"/>
</dbReference>
<keyword evidence="8" id="KW-0677">Repeat</keyword>
<keyword evidence="7" id="KW-0479">Metal-binding</keyword>
<evidence type="ECO:0000259" key="18">
    <source>
        <dbReference type="PROSITE" id="PS50081"/>
    </source>
</evidence>
<evidence type="ECO:0000256" key="2">
    <source>
        <dbReference type="ARBA" id="ARBA00004496"/>
    </source>
</evidence>
<keyword evidence="9 14" id="KW-0547">Nucleotide-binding</keyword>
<dbReference type="SMART" id="SM00454">
    <property type="entry name" value="SAM"/>
    <property type="match status" value="1"/>
</dbReference>
<evidence type="ECO:0000256" key="3">
    <source>
        <dbReference type="ARBA" id="ARBA00009280"/>
    </source>
</evidence>
<dbReference type="InterPro" id="IPR037607">
    <property type="entry name" value="DGK"/>
</dbReference>
<dbReference type="Gene3D" id="2.60.200.40">
    <property type="match status" value="1"/>
</dbReference>
<dbReference type="SMART" id="SM00046">
    <property type="entry name" value="DAGKc"/>
    <property type="match status" value="1"/>
</dbReference>
<feature type="compositionally biased region" description="Basic and acidic residues" evidence="16">
    <location>
        <begin position="1218"/>
        <end position="1243"/>
    </location>
</feature>
<dbReference type="SUPFAM" id="SSF57889">
    <property type="entry name" value="Cysteine-rich domain"/>
    <property type="match status" value="2"/>
</dbReference>
<protein>
    <recommendedName>
        <fullName evidence="14">Diacylglycerol kinase</fullName>
        <shortName evidence="14">DAG kinase</shortName>
        <ecNumber evidence="14">2.7.1.107</ecNumber>
    </recommendedName>
</protein>
<dbReference type="EMBL" id="CALNXK010000002">
    <property type="protein sequence ID" value="CAH3034088.1"/>
    <property type="molecule type" value="Genomic_DNA"/>
</dbReference>
<feature type="domain" description="DAGKc" evidence="20">
    <location>
        <begin position="315"/>
        <end position="450"/>
    </location>
</feature>
<evidence type="ECO:0000259" key="19">
    <source>
        <dbReference type="PROSITE" id="PS50105"/>
    </source>
</evidence>
<evidence type="ECO:0000259" key="17">
    <source>
        <dbReference type="PROSITE" id="PS50003"/>
    </source>
</evidence>
<name>A0ABN8MXA9_9CNID</name>
<dbReference type="SUPFAM" id="SSF47769">
    <property type="entry name" value="SAM/Pointed domain"/>
    <property type="match status" value="1"/>
</dbReference>
<keyword evidence="22" id="KW-1185">Reference proteome</keyword>
<feature type="domain" description="SAM" evidence="19">
    <location>
        <begin position="1148"/>
        <end position="1208"/>
    </location>
</feature>
<dbReference type="InterPro" id="IPR011993">
    <property type="entry name" value="PH-like_dom_sf"/>
</dbReference>
<feature type="domain" description="Phorbol-ester/DAG-type" evidence="18">
    <location>
        <begin position="162"/>
        <end position="212"/>
    </location>
</feature>
<evidence type="ECO:0000256" key="5">
    <source>
        <dbReference type="ARBA" id="ARBA00022553"/>
    </source>
</evidence>
<sequence>MNKMAWRRSYVFTPRVEESEIDSSDESDSEVGTETLKLYHRRKSTVTAVKARNLIKEGFLLKQTGSFQRWKRRYFKLREGNKLYYAKSSDETIFTEIDLQDFSVAACGIENKNNSFTVITGLQNVNLSADTRKEMEEWITALKSVGSKSSSQSDLLDRLSGAHNWYSCSHAKPTFCNVCRDVLSGVTCKGLSCEVCRFKVHRRCAVRAKNNCKWTTVQSLKTELENFDEKDPLSTPHQWLEGNLPVSARCSVCDEVCGSKRRLQGFRCLWCNMMVHQSCRSQTPKCSYGENALFTLPPVSVWSNAGSLLWNVRPSGCLPMLVFVNSKSGDNQGVKFIRKFKQLLNPLQVFDLAMGGPSKGLKLFQNFDHFRILVCGGDGSVGWVMNEVDNQNLSNQCQLGVLPLGTGNDLSRVLGWGTSFDDDNAVTQFLQHLERAKAAVLDRWSIMIEERPLSASRSSSIETLDTPYRQEVDTMDMFENNVAAHLTRILNSSKHSEVISSARVLCETVKDFVSKVGTASANSDPSQADEPDSLAQKCTVLNEKLNLLLNALSIESEALPPSAENSGNSGNGAGKQKVFVPRDALMSRANSLKKALKQIIEHAEQAVDEQNAQTCASTTSLAEAIVTVAASAAGEVVTTSTAPIIEEGLEAIKDNEGSIINPRDYQSGLESDPGPSDNRLQASSEQRQSRCISQGSSLPFTFGPMLDDKLIGPGGKPTIHFNNCIIARAFLKERPSEGLIGSLIGRALLAHSDALCAAATPMMNNVLDVEGYTEKCVMNNYFGIGLDAKIALDFHTRREEHPEQFRKRALNLLYYGLLGGKELLQRTYKNLDQRVRLECDGHKINLPSLQGIVVLNIASYMGGANFWGTGRDDGFMEPSNDDNLLEVVAVLGATQMGMCKVFGGMQHHRIAQCRAVKISVFGESVPVQVDGEAWMQSPGYIKIVHKNRAQMLVRDREFETTLREWTEIQQEKISSCVTSVQAEVLTSLVQSLSILVNCIKSTCEPRESDLHDLLSLADSCATSIEKLVLEGKIPEAPSKGRITDLVSAGRILLQEVTCFLHQVPPNLIPPLPGEVERNLWSSVSTVKQLISKTIEVYGLTNLTEEEVERQSSGKGKGKFKFSGFLRSSKKPEMMKVGSAPSGRMIKFWGVEEVGNWLESLGLAEYKERFAKNDIQGEELLGLDRNDLKELGVTKVGHVKRILHGIRALCGGVSPKTASRIERTEKAEAKAGRSKRVIDKEDSH</sequence>
<dbReference type="CDD" id="cd20800">
    <property type="entry name" value="C1_DGK_typeII_rpt1"/>
    <property type="match status" value="1"/>
</dbReference>
<gene>
    <name evidence="21" type="ORF">PLOB_00016266</name>
</gene>
<keyword evidence="10" id="KW-0863">Zinc-finger</keyword>
<keyword evidence="12" id="KW-0862">Zinc</keyword>
<dbReference type="EC" id="2.7.1.107" evidence="14"/>
<dbReference type="PROSITE" id="PS00479">
    <property type="entry name" value="ZF_DAG_PE_1"/>
    <property type="match status" value="1"/>
</dbReference>
<proteinExistence type="inferred from homology"/>
<keyword evidence="15" id="KW-0175">Coiled coil</keyword>